<dbReference type="InterPro" id="IPR036390">
    <property type="entry name" value="WH_DNA-bd_sf"/>
</dbReference>
<dbReference type="Pfam" id="PF01638">
    <property type="entry name" value="HxlR"/>
    <property type="match status" value="1"/>
</dbReference>
<accession>A0A6A0BDK2</accession>
<sequence length="112" mass="12818">MLTKEELPVCPVATTVDLIGNKWKLLILQQLLFKTMRFGELQKAINGISQKVLTQNLRKMEKDGIIKRKVYAVVPPKVEYSMSDLGESLRPIIDVMSDWGNIYIKENLISKI</sequence>
<comment type="caution">
    <text evidence="5">The sequence shown here is derived from an EMBL/GenBank/DDBJ whole genome shotgun (WGS) entry which is preliminary data.</text>
</comment>
<dbReference type="PANTHER" id="PTHR33204:SF37">
    <property type="entry name" value="HTH-TYPE TRANSCRIPTIONAL REGULATOR YODB"/>
    <property type="match status" value="1"/>
</dbReference>
<evidence type="ECO:0000313" key="5">
    <source>
        <dbReference type="EMBL" id="GFH43492.1"/>
    </source>
</evidence>
<dbReference type="CDD" id="cd00090">
    <property type="entry name" value="HTH_ARSR"/>
    <property type="match status" value="1"/>
</dbReference>
<dbReference type="SUPFAM" id="SSF46785">
    <property type="entry name" value="Winged helix' DNA-binding domain"/>
    <property type="match status" value="1"/>
</dbReference>
<reference evidence="5 6" key="1">
    <citation type="submission" date="2020-02" db="EMBL/GenBank/DDBJ databases">
        <title>Draft genome sequence of Lactococcus sp. Hs30E4-3.</title>
        <authorList>
            <person name="Noda S."/>
            <person name="Yuki M."/>
            <person name="Ohkuma M."/>
        </authorList>
    </citation>
    <scope>NUCLEOTIDE SEQUENCE [LARGE SCALE GENOMIC DNA]</scope>
    <source>
        <strain evidence="5 6">Hs30E4-3</strain>
    </source>
</reference>
<keyword evidence="2" id="KW-0238">DNA-binding</keyword>
<keyword evidence="3" id="KW-0804">Transcription</keyword>
<name>A0A6A0BDK2_9LACT</name>
<evidence type="ECO:0000256" key="2">
    <source>
        <dbReference type="ARBA" id="ARBA00023125"/>
    </source>
</evidence>
<dbReference type="PROSITE" id="PS51118">
    <property type="entry name" value="HTH_HXLR"/>
    <property type="match status" value="1"/>
</dbReference>
<evidence type="ECO:0000256" key="3">
    <source>
        <dbReference type="ARBA" id="ARBA00023163"/>
    </source>
</evidence>
<gene>
    <name evidence="5" type="ORF">Hs30E_20620</name>
</gene>
<dbReference type="Proteomes" id="UP000480303">
    <property type="component" value="Unassembled WGS sequence"/>
</dbReference>
<dbReference type="AlphaFoldDB" id="A0A6A0BDK2"/>
<evidence type="ECO:0000256" key="1">
    <source>
        <dbReference type="ARBA" id="ARBA00023015"/>
    </source>
</evidence>
<dbReference type="GO" id="GO:0003677">
    <property type="term" value="F:DNA binding"/>
    <property type="evidence" value="ECO:0007669"/>
    <property type="project" value="UniProtKB-KW"/>
</dbReference>
<keyword evidence="1" id="KW-0805">Transcription regulation</keyword>
<evidence type="ECO:0000313" key="6">
    <source>
        <dbReference type="Proteomes" id="UP000480303"/>
    </source>
</evidence>
<feature type="domain" description="HTH hxlR-type" evidence="4">
    <location>
        <begin position="10"/>
        <end position="108"/>
    </location>
</feature>
<dbReference type="EMBL" id="BLLI01000124">
    <property type="protein sequence ID" value="GFH43492.1"/>
    <property type="molecule type" value="Genomic_DNA"/>
</dbReference>
<protein>
    <submittedName>
        <fullName evidence="5">MarR family transcriptional regulator</fullName>
    </submittedName>
</protein>
<proteinExistence type="predicted"/>
<dbReference type="InterPro" id="IPR011991">
    <property type="entry name" value="ArsR-like_HTH"/>
</dbReference>
<keyword evidence="6" id="KW-1185">Reference proteome</keyword>
<dbReference type="RefSeq" id="WP_172209955.1">
    <property type="nucleotide sequence ID" value="NZ_BLLI01000124.1"/>
</dbReference>
<dbReference type="Gene3D" id="1.10.10.10">
    <property type="entry name" value="Winged helix-like DNA-binding domain superfamily/Winged helix DNA-binding domain"/>
    <property type="match status" value="1"/>
</dbReference>
<dbReference type="PANTHER" id="PTHR33204">
    <property type="entry name" value="TRANSCRIPTIONAL REGULATOR, MARR FAMILY"/>
    <property type="match status" value="1"/>
</dbReference>
<dbReference type="InterPro" id="IPR002577">
    <property type="entry name" value="HTH_HxlR"/>
</dbReference>
<dbReference type="InterPro" id="IPR036388">
    <property type="entry name" value="WH-like_DNA-bd_sf"/>
</dbReference>
<evidence type="ECO:0000259" key="4">
    <source>
        <dbReference type="PROSITE" id="PS51118"/>
    </source>
</evidence>
<organism evidence="5 6">
    <name type="scientific">Pseudolactococcus hodotermopsidis</name>
    <dbReference type="NCBI Taxonomy" id="2709157"/>
    <lineage>
        <taxon>Bacteria</taxon>
        <taxon>Bacillati</taxon>
        <taxon>Bacillota</taxon>
        <taxon>Bacilli</taxon>
        <taxon>Lactobacillales</taxon>
        <taxon>Streptococcaceae</taxon>
        <taxon>Pseudolactococcus</taxon>
    </lineage>
</organism>